<name>A0A820JE13_9BILA</name>
<sequence>MRVSLDRDESIKVMDSQWKSIIASRHQQTTSSSNIKT</sequence>
<organism evidence="1 2">
    <name type="scientific">Rotaria sordida</name>
    <dbReference type="NCBI Taxonomy" id="392033"/>
    <lineage>
        <taxon>Eukaryota</taxon>
        <taxon>Metazoa</taxon>
        <taxon>Spiralia</taxon>
        <taxon>Gnathifera</taxon>
        <taxon>Rotifera</taxon>
        <taxon>Eurotatoria</taxon>
        <taxon>Bdelloidea</taxon>
        <taxon>Philodinida</taxon>
        <taxon>Philodinidae</taxon>
        <taxon>Rotaria</taxon>
    </lineage>
</organism>
<gene>
    <name evidence="1" type="ORF">FNK824_LOCUS41499</name>
</gene>
<proteinExistence type="predicted"/>
<evidence type="ECO:0000313" key="2">
    <source>
        <dbReference type="Proteomes" id="UP000663874"/>
    </source>
</evidence>
<comment type="caution">
    <text evidence="1">The sequence shown here is derived from an EMBL/GenBank/DDBJ whole genome shotgun (WGS) entry which is preliminary data.</text>
</comment>
<accession>A0A820JE13</accession>
<evidence type="ECO:0000313" key="1">
    <source>
        <dbReference type="EMBL" id="CAF4325722.1"/>
    </source>
</evidence>
<dbReference type="AlphaFoldDB" id="A0A820JE13"/>
<dbReference type="Proteomes" id="UP000663874">
    <property type="component" value="Unassembled WGS sequence"/>
</dbReference>
<dbReference type="EMBL" id="CAJOBE010040885">
    <property type="protein sequence ID" value="CAF4325722.1"/>
    <property type="molecule type" value="Genomic_DNA"/>
</dbReference>
<reference evidence="1" key="1">
    <citation type="submission" date="2021-02" db="EMBL/GenBank/DDBJ databases">
        <authorList>
            <person name="Nowell W R."/>
        </authorList>
    </citation>
    <scope>NUCLEOTIDE SEQUENCE</scope>
</reference>
<feature type="non-terminal residue" evidence="1">
    <location>
        <position position="1"/>
    </location>
</feature>
<protein>
    <submittedName>
        <fullName evidence="1">Uncharacterized protein</fullName>
    </submittedName>
</protein>